<feature type="transmembrane region" description="Helical" evidence="2">
    <location>
        <begin position="136"/>
        <end position="158"/>
    </location>
</feature>
<organism evidence="3 4">
    <name type="scientific">Mycena pura</name>
    <dbReference type="NCBI Taxonomy" id="153505"/>
    <lineage>
        <taxon>Eukaryota</taxon>
        <taxon>Fungi</taxon>
        <taxon>Dikarya</taxon>
        <taxon>Basidiomycota</taxon>
        <taxon>Agaricomycotina</taxon>
        <taxon>Agaricomycetes</taxon>
        <taxon>Agaricomycetidae</taxon>
        <taxon>Agaricales</taxon>
        <taxon>Marasmiineae</taxon>
        <taxon>Mycenaceae</taxon>
        <taxon>Mycena</taxon>
    </lineage>
</organism>
<keyword evidence="2" id="KW-0472">Membrane</keyword>
<keyword evidence="4" id="KW-1185">Reference proteome</keyword>
<feature type="transmembrane region" description="Helical" evidence="2">
    <location>
        <begin position="44"/>
        <end position="67"/>
    </location>
</feature>
<keyword evidence="2" id="KW-1133">Transmembrane helix</keyword>
<feature type="transmembrane region" description="Helical" evidence="2">
    <location>
        <begin position="211"/>
        <end position="234"/>
    </location>
</feature>
<evidence type="ECO:0000313" key="4">
    <source>
        <dbReference type="Proteomes" id="UP001219525"/>
    </source>
</evidence>
<comment type="caution">
    <text evidence="3">The sequence shown here is derived from an EMBL/GenBank/DDBJ whole genome shotgun (WGS) entry which is preliminary data.</text>
</comment>
<evidence type="ECO:0000313" key="3">
    <source>
        <dbReference type="EMBL" id="KAJ7190176.1"/>
    </source>
</evidence>
<dbReference type="AlphaFoldDB" id="A0AAD6Y1J3"/>
<accession>A0AAD6Y1J3</accession>
<feature type="transmembrane region" description="Helical" evidence="2">
    <location>
        <begin position="12"/>
        <end position="32"/>
    </location>
</feature>
<feature type="transmembrane region" description="Helical" evidence="2">
    <location>
        <begin position="240"/>
        <end position="261"/>
    </location>
</feature>
<dbReference type="EMBL" id="JARJCW010000155">
    <property type="protein sequence ID" value="KAJ7190176.1"/>
    <property type="molecule type" value="Genomic_DNA"/>
</dbReference>
<keyword evidence="2" id="KW-0812">Transmembrane</keyword>
<feature type="region of interest" description="Disordered" evidence="1">
    <location>
        <begin position="321"/>
        <end position="343"/>
    </location>
</feature>
<reference evidence="3" key="1">
    <citation type="submission" date="2023-03" db="EMBL/GenBank/DDBJ databases">
        <title>Massive genome expansion in bonnet fungi (Mycena s.s.) driven by repeated elements and novel gene families across ecological guilds.</title>
        <authorList>
            <consortium name="Lawrence Berkeley National Laboratory"/>
            <person name="Harder C.B."/>
            <person name="Miyauchi S."/>
            <person name="Viragh M."/>
            <person name="Kuo A."/>
            <person name="Thoen E."/>
            <person name="Andreopoulos B."/>
            <person name="Lu D."/>
            <person name="Skrede I."/>
            <person name="Drula E."/>
            <person name="Henrissat B."/>
            <person name="Morin E."/>
            <person name="Kohler A."/>
            <person name="Barry K."/>
            <person name="LaButti K."/>
            <person name="Morin E."/>
            <person name="Salamov A."/>
            <person name="Lipzen A."/>
            <person name="Mereny Z."/>
            <person name="Hegedus B."/>
            <person name="Baldrian P."/>
            <person name="Stursova M."/>
            <person name="Weitz H."/>
            <person name="Taylor A."/>
            <person name="Grigoriev I.V."/>
            <person name="Nagy L.G."/>
            <person name="Martin F."/>
            <person name="Kauserud H."/>
        </authorList>
    </citation>
    <scope>NUCLEOTIDE SEQUENCE</scope>
    <source>
        <strain evidence="3">9144</strain>
    </source>
</reference>
<evidence type="ECO:0000256" key="2">
    <source>
        <dbReference type="SAM" id="Phobius"/>
    </source>
</evidence>
<name>A0AAD6Y1J3_9AGAR</name>
<feature type="transmembrane region" description="Helical" evidence="2">
    <location>
        <begin position="108"/>
        <end position="129"/>
    </location>
</feature>
<protein>
    <submittedName>
        <fullName evidence="3">Uncharacterized protein</fullName>
    </submittedName>
</protein>
<sequence length="343" mass="37438">MPPSSHFSQYFPLVIDSLMYGIYLVLFLQSVQSLLSRRCASYKFHLGCMTLLFLLSTIHVIIAWAWAFTTDTATTAIYEVFSLKNPLPQLYGPNDPASVHRYAPLIKALYTIANTIADGIILYRCYVIWGYNWRAIVAPGVAYVGTVIGGIVAVLPLSGDSERAALAVCIGTTFFTNVLATTLAAGRIWWICRRAAYVNRTSHRKYFDITAILLESGLVYPAVLIVTVGVFLAPATSTESVLVCMAVLYHIVGIAPTLIIVRVGMGVSTDDVDKCVTLSRGTNPSTGMTGLRAAPAPRDTMAMSLRLRARHVDVDVDMDPEGAQETESLSFDNQKAPRTLTSV</sequence>
<proteinExistence type="predicted"/>
<feature type="transmembrane region" description="Helical" evidence="2">
    <location>
        <begin position="164"/>
        <end position="190"/>
    </location>
</feature>
<gene>
    <name evidence="3" type="ORF">GGX14DRAFT_483660</name>
</gene>
<evidence type="ECO:0000256" key="1">
    <source>
        <dbReference type="SAM" id="MobiDB-lite"/>
    </source>
</evidence>
<dbReference type="Proteomes" id="UP001219525">
    <property type="component" value="Unassembled WGS sequence"/>
</dbReference>